<feature type="transmembrane region" description="Helical" evidence="1">
    <location>
        <begin position="126"/>
        <end position="146"/>
    </location>
</feature>
<accession>A0A9X2J593</accession>
<proteinExistence type="predicted"/>
<evidence type="ECO:0000313" key="3">
    <source>
        <dbReference type="Proteomes" id="UP001155128"/>
    </source>
</evidence>
<keyword evidence="1" id="KW-1133">Transmembrane helix</keyword>
<dbReference type="AlphaFoldDB" id="A0A9X2J593"/>
<keyword evidence="1" id="KW-0472">Membrane</keyword>
<keyword evidence="3" id="KW-1185">Reference proteome</keyword>
<sequence>MSKPLKQADLMAAAELAVAPVPELKRNVREDIESRHFDLPVSLHTGFFGAFLAYLGIMAVGFPHPEMILPMAIFIFFTVAFYVVPMAWAKLAPSHANKAMPMHQLMGEGIAIESGRASGRDAAAQVLILPVLILGWGIAVVSIAALS</sequence>
<dbReference type="Proteomes" id="UP001155128">
    <property type="component" value="Unassembled WGS sequence"/>
</dbReference>
<evidence type="ECO:0000313" key="2">
    <source>
        <dbReference type="EMBL" id="MCM8558027.1"/>
    </source>
</evidence>
<name>A0A9X2J593_9SPHN</name>
<evidence type="ECO:0000256" key="1">
    <source>
        <dbReference type="SAM" id="Phobius"/>
    </source>
</evidence>
<keyword evidence="1" id="KW-0812">Transmembrane</keyword>
<dbReference type="EMBL" id="JAMSHT010000001">
    <property type="protein sequence ID" value="MCM8558027.1"/>
    <property type="molecule type" value="Genomic_DNA"/>
</dbReference>
<feature type="transmembrane region" description="Helical" evidence="1">
    <location>
        <begin position="68"/>
        <end position="88"/>
    </location>
</feature>
<comment type="caution">
    <text evidence="2">The sequence shown here is derived from an EMBL/GenBank/DDBJ whole genome shotgun (WGS) entry which is preliminary data.</text>
</comment>
<gene>
    <name evidence="2" type="ORF">NDO55_09355</name>
</gene>
<organism evidence="2 3">
    <name type="scientific">Sphingomicrobium sediminis</name>
    <dbReference type="NCBI Taxonomy" id="2950949"/>
    <lineage>
        <taxon>Bacteria</taxon>
        <taxon>Pseudomonadati</taxon>
        <taxon>Pseudomonadota</taxon>
        <taxon>Alphaproteobacteria</taxon>
        <taxon>Sphingomonadales</taxon>
        <taxon>Sphingomonadaceae</taxon>
        <taxon>Sphingomicrobium</taxon>
    </lineage>
</organism>
<dbReference type="RefSeq" id="WP_252114611.1">
    <property type="nucleotide sequence ID" value="NZ_JAMSHT010000001.1"/>
</dbReference>
<feature type="transmembrane region" description="Helical" evidence="1">
    <location>
        <begin position="41"/>
        <end position="62"/>
    </location>
</feature>
<protein>
    <submittedName>
        <fullName evidence="2">Uncharacterized protein</fullName>
    </submittedName>
</protein>
<reference evidence="2" key="1">
    <citation type="submission" date="2022-06" db="EMBL/GenBank/DDBJ databases">
        <title>Sphingomicrobium sedimins sp. nov., a marine bacterium isolated from tidal flat.</title>
        <authorList>
            <person name="Kim C.-H."/>
            <person name="Yoo Y."/>
            <person name="Kim J.-J."/>
        </authorList>
    </citation>
    <scope>NUCLEOTIDE SEQUENCE</scope>
    <source>
        <strain evidence="2">GRR-S6-50</strain>
    </source>
</reference>